<dbReference type="GO" id="GO:0019386">
    <property type="term" value="P:methanogenesis, from carbon dioxide"/>
    <property type="evidence" value="ECO:0007669"/>
    <property type="project" value="UniProtKB-UniRule"/>
</dbReference>
<evidence type="ECO:0000313" key="23">
    <source>
        <dbReference type="Proteomes" id="UP000057043"/>
    </source>
</evidence>
<evidence type="ECO:0000256" key="16">
    <source>
        <dbReference type="ARBA" id="ARBA00029818"/>
    </source>
</evidence>
<evidence type="ECO:0000256" key="5">
    <source>
        <dbReference type="ARBA" id="ARBA00011616"/>
    </source>
</evidence>
<evidence type="ECO:0000313" key="22">
    <source>
        <dbReference type="Proteomes" id="UP000053961"/>
    </source>
</evidence>
<evidence type="ECO:0000256" key="15">
    <source>
        <dbReference type="ARBA" id="ARBA00023136"/>
    </source>
</evidence>
<dbReference type="EMBL" id="LGFT01000007">
    <property type="protein sequence ID" value="KUK45194.1"/>
    <property type="molecule type" value="Genomic_DNA"/>
</dbReference>
<evidence type="ECO:0000256" key="3">
    <source>
        <dbReference type="ARBA" id="ARBA00004839"/>
    </source>
</evidence>
<keyword evidence="7 19" id="KW-1003">Cell membrane</keyword>
<dbReference type="Proteomes" id="UP000057043">
    <property type="component" value="Unassembled WGS sequence"/>
</dbReference>
<evidence type="ECO:0000313" key="21">
    <source>
        <dbReference type="EMBL" id="KUK97499.1"/>
    </source>
</evidence>
<comment type="subcellular location">
    <subcellularLocation>
        <location evidence="2 19">Cell membrane</location>
        <topology evidence="2 19">Single-pass membrane protein</topology>
    </subcellularLocation>
</comment>
<dbReference type="NCBIfam" id="TIGR04166">
    <property type="entry name" value="methano_MtrB"/>
    <property type="match status" value="1"/>
</dbReference>
<evidence type="ECO:0000256" key="10">
    <source>
        <dbReference type="ARBA" id="ARBA00022679"/>
    </source>
</evidence>
<sequence>MGIVRATPSELHLIFDPLEGMIAEEREDVVQFALDPITAQIDEINKAADDLLNSLDPRAPLLGSYKGREGASYMAGIYTNIWYGFVIGLVVALVYLLSQGGVF</sequence>
<evidence type="ECO:0000256" key="19">
    <source>
        <dbReference type="HAMAP-Rule" id="MF_01094"/>
    </source>
</evidence>
<keyword evidence="9 19" id="KW-0489">Methyltransferase</keyword>
<evidence type="ECO:0000256" key="17">
    <source>
        <dbReference type="ARBA" id="ARBA00044880"/>
    </source>
</evidence>
<protein>
    <recommendedName>
        <fullName evidence="6 19">Tetrahydromethanopterin S-methyltransferase subunit B</fullName>
        <ecNumber evidence="18 19">7.2.1.4</ecNumber>
    </recommendedName>
    <alternativeName>
        <fullName evidence="16 19">N5-methyltetrahydromethanopterin--coenzyme M methyltransferase subunit B</fullName>
    </alternativeName>
</protein>
<comment type="similarity">
    <text evidence="4 19">Belongs to the MtrB family.</text>
</comment>
<evidence type="ECO:0000256" key="7">
    <source>
        <dbReference type="ARBA" id="ARBA00022475"/>
    </source>
</evidence>
<keyword evidence="10 19" id="KW-0808">Transferase</keyword>
<dbReference type="GO" id="GO:0006730">
    <property type="term" value="P:one-carbon metabolic process"/>
    <property type="evidence" value="ECO:0007669"/>
    <property type="project" value="UniProtKB-UniRule"/>
</dbReference>
<comment type="catalytic activity">
    <reaction evidence="17 19">
        <text>5-methyl-5,6,7,8-tetrahydromethanopterin + coenzyme M + 2 Na(+)(in) = 5,6,7,8-tetrahydromethanopterin + methyl-coenzyme M + 2 Na(+)(out)</text>
        <dbReference type="Rhea" id="RHEA:53492"/>
        <dbReference type="ChEBI" id="CHEBI:29101"/>
        <dbReference type="ChEBI" id="CHEBI:58103"/>
        <dbReference type="ChEBI" id="CHEBI:58116"/>
        <dbReference type="ChEBI" id="CHEBI:58286"/>
        <dbReference type="ChEBI" id="CHEBI:58319"/>
        <dbReference type="EC" id="7.2.1.4"/>
    </reaction>
</comment>
<gene>
    <name evidence="19" type="primary">mtrB</name>
    <name evidence="20" type="ORF">XD72_0443</name>
    <name evidence="21" type="ORF">XE07_0329</name>
</gene>
<dbReference type="GO" id="GO:0030269">
    <property type="term" value="F:tetrahydromethanopterin S-methyltransferase activity"/>
    <property type="evidence" value="ECO:0007669"/>
    <property type="project" value="UniProtKB-UniRule"/>
</dbReference>
<evidence type="ECO:0000256" key="1">
    <source>
        <dbReference type="ARBA" id="ARBA00002533"/>
    </source>
</evidence>
<name>A0A101FVQ9_9EURY</name>
<keyword evidence="15 19" id="KW-0472">Membrane</keyword>
<reference evidence="21" key="1">
    <citation type="journal article" date="2015" name="MBio">
        <title>Genome-resolved metagenomic analysis reveals roles for candidate phyla and other microbial community members in biogeochemical transformations in oil reservoirs.</title>
        <authorList>
            <person name="Hu P."/>
            <person name="Tom L."/>
            <person name="Singh A."/>
            <person name="Thomas B.C."/>
            <person name="Baker B.J."/>
            <person name="Piceno Y.M."/>
            <person name="Andersen G.L."/>
            <person name="Banfield J.F."/>
        </authorList>
    </citation>
    <scope>NUCLEOTIDE SEQUENCE [LARGE SCALE GENOMIC DNA]</scope>
    <source>
        <strain evidence="21">56_747</strain>
    </source>
</reference>
<evidence type="ECO:0000256" key="9">
    <source>
        <dbReference type="ARBA" id="ARBA00022603"/>
    </source>
</evidence>
<evidence type="ECO:0000256" key="8">
    <source>
        <dbReference type="ARBA" id="ARBA00022563"/>
    </source>
</evidence>
<comment type="subunit">
    <text evidence="5 19">The complex is composed of 8 subunits; MtrA, MtrB, MtrC, MtrD, MtrE, MtrF, MtrG and MtrH.</text>
</comment>
<dbReference type="HAMAP" id="MF_01094">
    <property type="entry name" value="MtrB"/>
    <property type="match status" value="1"/>
</dbReference>
<organism evidence="20 23">
    <name type="scientific">Methanothrix harundinacea</name>
    <dbReference type="NCBI Taxonomy" id="301375"/>
    <lineage>
        <taxon>Archaea</taxon>
        <taxon>Methanobacteriati</taxon>
        <taxon>Methanobacteriota</taxon>
        <taxon>Stenosarchaea group</taxon>
        <taxon>Methanomicrobia</taxon>
        <taxon>Methanotrichales</taxon>
        <taxon>Methanotrichaceae</taxon>
        <taxon>Methanothrix</taxon>
    </lineage>
</organism>
<evidence type="ECO:0000256" key="14">
    <source>
        <dbReference type="ARBA" id="ARBA00022994"/>
    </source>
</evidence>
<dbReference type="AlphaFoldDB" id="A0A101FVQ9"/>
<evidence type="ECO:0000256" key="2">
    <source>
        <dbReference type="ARBA" id="ARBA00004162"/>
    </source>
</evidence>
<evidence type="ECO:0000256" key="4">
    <source>
        <dbReference type="ARBA" id="ARBA00010027"/>
    </source>
</evidence>
<keyword evidence="11 19" id="KW-0812">Transmembrane</keyword>
<feature type="transmembrane region" description="Helical" evidence="19">
    <location>
        <begin position="75"/>
        <end position="97"/>
    </location>
</feature>
<dbReference type="Pfam" id="PF05440">
    <property type="entry name" value="MtrB"/>
    <property type="match status" value="1"/>
</dbReference>
<keyword evidence="14 19" id="KW-0484">Methanogenesis</keyword>
<evidence type="ECO:0000256" key="13">
    <source>
        <dbReference type="ARBA" id="ARBA00022989"/>
    </source>
</evidence>
<accession>A0A101FVQ9</accession>
<keyword evidence="13 19" id="KW-1133">Transmembrane helix</keyword>
<reference evidence="22 23" key="2">
    <citation type="journal article" date="2015" name="MBio">
        <title>Genome-Resolved Metagenomic Analysis Reveals Roles for Candidate Phyla and Other Microbial Community Members in Biogeochemical Transformations in Oil Reservoirs.</title>
        <authorList>
            <person name="Hu P."/>
            <person name="Tom L."/>
            <person name="Singh A."/>
            <person name="Thomas B.C."/>
            <person name="Baker B.J."/>
            <person name="Piceno Y.M."/>
            <person name="Andersen G.L."/>
            <person name="Banfield J.F."/>
        </authorList>
    </citation>
    <scope>NUCLEOTIDE SEQUENCE [LARGE SCALE GENOMIC DNA]</scope>
    <source>
        <strain evidence="20">57_489</strain>
    </source>
</reference>
<evidence type="ECO:0000256" key="18">
    <source>
        <dbReference type="ARBA" id="ARBA00044970"/>
    </source>
</evidence>
<dbReference type="Proteomes" id="UP000053961">
    <property type="component" value="Unassembled WGS sequence"/>
</dbReference>
<evidence type="ECO:0000256" key="11">
    <source>
        <dbReference type="ARBA" id="ARBA00022692"/>
    </source>
</evidence>
<comment type="caution">
    <text evidence="20">The sequence shown here is derived from an EMBL/GenBank/DDBJ whole genome shotgun (WGS) entry which is preliminary data.</text>
</comment>
<comment type="function">
    <text evidence="1 19">Part of a complex that catalyzes the formation of methyl-coenzyme M and tetrahydromethanopterin from coenzyme M and methyl-tetrahydromethanopterin. This is an energy-conserving, sodium-ion translocating step.</text>
</comment>
<evidence type="ECO:0000256" key="12">
    <source>
        <dbReference type="ARBA" id="ARBA00022967"/>
    </source>
</evidence>
<dbReference type="EC" id="7.2.1.4" evidence="18 19"/>
<evidence type="ECO:0000313" key="20">
    <source>
        <dbReference type="EMBL" id="KUK45194.1"/>
    </source>
</evidence>
<dbReference type="GO" id="GO:0005886">
    <property type="term" value="C:plasma membrane"/>
    <property type="evidence" value="ECO:0007669"/>
    <property type="project" value="UniProtKB-SubCell"/>
</dbReference>
<evidence type="ECO:0000256" key="6">
    <source>
        <dbReference type="ARBA" id="ARBA00015127"/>
    </source>
</evidence>
<dbReference type="InterPro" id="IPR008690">
    <property type="entry name" value="MtrB_MeTrfase"/>
</dbReference>
<keyword evidence="8 19" id="KW-0554">One-carbon metabolism</keyword>
<dbReference type="UniPathway" id="UPA00640">
    <property type="reaction ID" value="UER00698"/>
</dbReference>
<dbReference type="GO" id="GO:0032259">
    <property type="term" value="P:methylation"/>
    <property type="evidence" value="ECO:0007669"/>
    <property type="project" value="UniProtKB-KW"/>
</dbReference>
<keyword evidence="12 19" id="KW-1278">Translocase</keyword>
<dbReference type="EMBL" id="LGHB01000002">
    <property type="protein sequence ID" value="KUK97499.1"/>
    <property type="molecule type" value="Genomic_DNA"/>
</dbReference>
<dbReference type="PIRSF" id="PIRSF005518">
    <property type="entry name" value="MtrB"/>
    <property type="match status" value="1"/>
</dbReference>
<comment type="pathway">
    <text evidence="3 19">One-carbon metabolism; methanogenesis from CO(2); methyl-coenzyme M from 5,10-methylene-5,6,7,8-tetrahydromethanopterin: step 2/2.</text>
</comment>
<dbReference type="PATRIC" id="fig|301375.6.peg.1896"/>
<dbReference type="NCBIfam" id="NF002129">
    <property type="entry name" value="PRK00965.1"/>
    <property type="match status" value="1"/>
</dbReference>
<proteinExistence type="inferred from homology"/>